<evidence type="ECO:0000313" key="1">
    <source>
        <dbReference type="EMBL" id="RCH95188.1"/>
    </source>
</evidence>
<accession>A0A367JZ43</accession>
<keyword evidence="2" id="KW-1185">Reference proteome</keyword>
<sequence length="229" mass="26856">MNKSEYVFNYLYVWPYLKSTNSALCNSQETSQAEFEIDEVSLKAMATQLNSVGLYRDDTGQYKADDMISIYSIHRLEILHHETSSYFECSDRSKISFDHHEGLFRALSILKTIADTFFYALVELFGDLKVFYTQAAEEFFVKHQIRIQSKFEKREELINVITFFWSMKSLLEKTASILFKLQEQHKRKFSSYRFFNSPSETLETIANPCILKLTEDDKIGMHLLGPFFT</sequence>
<evidence type="ECO:0000313" key="2">
    <source>
        <dbReference type="Proteomes" id="UP000253551"/>
    </source>
</evidence>
<dbReference type="OrthoDB" id="2279273at2759"/>
<comment type="caution">
    <text evidence="1">The sequence shown here is derived from an EMBL/GenBank/DDBJ whole genome shotgun (WGS) entry which is preliminary data.</text>
</comment>
<proteinExistence type="predicted"/>
<dbReference type="AlphaFoldDB" id="A0A367JZ43"/>
<name>A0A367JZ43_RHIST</name>
<dbReference type="Proteomes" id="UP000253551">
    <property type="component" value="Unassembled WGS sequence"/>
</dbReference>
<organism evidence="1 2">
    <name type="scientific">Rhizopus stolonifer</name>
    <name type="common">Rhizopus nigricans</name>
    <dbReference type="NCBI Taxonomy" id="4846"/>
    <lineage>
        <taxon>Eukaryota</taxon>
        <taxon>Fungi</taxon>
        <taxon>Fungi incertae sedis</taxon>
        <taxon>Mucoromycota</taxon>
        <taxon>Mucoromycotina</taxon>
        <taxon>Mucoromycetes</taxon>
        <taxon>Mucorales</taxon>
        <taxon>Mucorineae</taxon>
        <taxon>Rhizopodaceae</taxon>
        <taxon>Rhizopus</taxon>
    </lineage>
</organism>
<reference evidence="1 2" key="1">
    <citation type="journal article" date="2018" name="G3 (Bethesda)">
        <title>Phylogenetic and Phylogenomic Definition of Rhizopus Species.</title>
        <authorList>
            <person name="Gryganskyi A.P."/>
            <person name="Golan J."/>
            <person name="Dolatabadi S."/>
            <person name="Mondo S."/>
            <person name="Robb S."/>
            <person name="Idnurm A."/>
            <person name="Muszewska A."/>
            <person name="Steczkiewicz K."/>
            <person name="Masonjones S."/>
            <person name="Liao H.L."/>
            <person name="Gajdeczka M.T."/>
            <person name="Anike F."/>
            <person name="Vuek A."/>
            <person name="Anishchenko I.M."/>
            <person name="Voigt K."/>
            <person name="de Hoog G.S."/>
            <person name="Smith M.E."/>
            <person name="Heitman J."/>
            <person name="Vilgalys R."/>
            <person name="Stajich J.E."/>
        </authorList>
    </citation>
    <scope>NUCLEOTIDE SEQUENCE [LARGE SCALE GENOMIC DNA]</scope>
    <source>
        <strain evidence="1 2">LSU 92-RS-03</strain>
    </source>
</reference>
<dbReference type="EMBL" id="PJQM01002461">
    <property type="protein sequence ID" value="RCH95188.1"/>
    <property type="molecule type" value="Genomic_DNA"/>
</dbReference>
<protein>
    <submittedName>
        <fullName evidence="1">Uncharacterized protein</fullName>
    </submittedName>
</protein>
<gene>
    <name evidence="1" type="ORF">CU098_005636</name>
</gene>